<dbReference type="PANTHER" id="PTHR43271">
    <property type="entry name" value="BLL2771 PROTEIN"/>
    <property type="match status" value="1"/>
</dbReference>
<evidence type="ECO:0000256" key="7">
    <source>
        <dbReference type="ARBA" id="ARBA00023136"/>
    </source>
</evidence>
<feature type="transmembrane region" description="Helical" evidence="8">
    <location>
        <begin position="107"/>
        <end position="130"/>
    </location>
</feature>
<comment type="subcellular location">
    <subcellularLocation>
        <location evidence="1">Cell membrane</location>
        <topology evidence="1">Multi-pass membrane protein</topology>
    </subcellularLocation>
</comment>
<dbReference type="EMBL" id="FMAK01000029">
    <property type="protein sequence ID" value="SCB67836.1"/>
    <property type="molecule type" value="Genomic_DNA"/>
</dbReference>
<accession>A0A1G4ENZ7</accession>
<dbReference type="GO" id="GO:0005886">
    <property type="term" value="C:plasma membrane"/>
    <property type="evidence" value="ECO:0007669"/>
    <property type="project" value="UniProtKB-SubCell"/>
</dbReference>
<keyword evidence="6 8" id="KW-1133">Transmembrane helix</keyword>
<dbReference type="InterPro" id="IPR011701">
    <property type="entry name" value="MFS"/>
</dbReference>
<proteinExistence type="inferred from homology"/>
<feature type="transmembrane region" description="Helical" evidence="8">
    <location>
        <begin position="12"/>
        <end position="36"/>
    </location>
</feature>
<keyword evidence="5 8" id="KW-0812">Transmembrane</keyword>
<feature type="transmembrane region" description="Helical" evidence="8">
    <location>
        <begin position="370"/>
        <end position="391"/>
    </location>
</feature>
<evidence type="ECO:0000256" key="4">
    <source>
        <dbReference type="ARBA" id="ARBA00022475"/>
    </source>
</evidence>
<name>A0A1G4ENZ7_BACMY</name>
<feature type="transmembrane region" description="Helical" evidence="8">
    <location>
        <begin position="142"/>
        <end position="163"/>
    </location>
</feature>
<feature type="transmembrane region" description="Helical" evidence="8">
    <location>
        <begin position="343"/>
        <end position="364"/>
    </location>
</feature>
<dbReference type="Proteomes" id="UP000195696">
    <property type="component" value="Unassembled WGS sequence"/>
</dbReference>
<comment type="similarity">
    <text evidence="2">Belongs to the major facilitator superfamily.</text>
</comment>
<dbReference type="Gene3D" id="1.20.1250.20">
    <property type="entry name" value="MFS general substrate transporter like domains"/>
    <property type="match status" value="1"/>
</dbReference>
<dbReference type="CDD" id="cd17324">
    <property type="entry name" value="MFS_NepI_like"/>
    <property type="match status" value="1"/>
</dbReference>
<evidence type="ECO:0000256" key="6">
    <source>
        <dbReference type="ARBA" id="ARBA00022989"/>
    </source>
</evidence>
<keyword evidence="7 8" id="KW-0472">Membrane</keyword>
<protein>
    <submittedName>
        <fullName evidence="10">Multidrug resistance protein B</fullName>
    </submittedName>
</protein>
<feature type="domain" description="Major facilitator superfamily (MFS) profile" evidence="9">
    <location>
        <begin position="17"/>
        <end position="396"/>
    </location>
</feature>
<reference evidence="10 11" key="1">
    <citation type="submission" date="2016-08" db="EMBL/GenBank/DDBJ databases">
        <authorList>
            <person name="Seilhamer J.J."/>
        </authorList>
    </citation>
    <scope>NUCLEOTIDE SEQUENCE [LARGE SCALE GENOMIC DNA]</scope>
    <source>
        <strain evidence="10 11">SDA_GO95</strain>
    </source>
</reference>
<organism evidence="10 11">
    <name type="scientific">Bacillus mycoides</name>
    <dbReference type="NCBI Taxonomy" id="1405"/>
    <lineage>
        <taxon>Bacteria</taxon>
        <taxon>Bacillati</taxon>
        <taxon>Bacillota</taxon>
        <taxon>Bacilli</taxon>
        <taxon>Bacillales</taxon>
        <taxon>Bacillaceae</taxon>
        <taxon>Bacillus</taxon>
        <taxon>Bacillus cereus group</taxon>
    </lineage>
</organism>
<feature type="transmembrane region" description="Helical" evidence="8">
    <location>
        <begin position="169"/>
        <end position="189"/>
    </location>
</feature>
<feature type="transmembrane region" description="Helical" evidence="8">
    <location>
        <begin position="83"/>
        <end position="101"/>
    </location>
</feature>
<dbReference type="InterPro" id="IPR036259">
    <property type="entry name" value="MFS_trans_sf"/>
</dbReference>
<feature type="transmembrane region" description="Helical" evidence="8">
    <location>
        <begin position="256"/>
        <end position="273"/>
    </location>
</feature>
<feature type="transmembrane region" description="Helical" evidence="8">
    <location>
        <begin position="220"/>
        <end position="244"/>
    </location>
</feature>
<feature type="transmembrane region" description="Helical" evidence="8">
    <location>
        <begin position="48"/>
        <end position="71"/>
    </location>
</feature>
<evidence type="ECO:0000313" key="11">
    <source>
        <dbReference type="Proteomes" id="UP000195696"/>
    </source>
</evidence>
<dbReference type="AlphaFoldDB" id="A0A1G4ENZ7"/>
<dbReference type="Pfam" id="PF07690">
    <property type="entry name" value="MFS_1"/>
    <property type="match status" value="1"/>
</dbReference>
<feature type="transmembrane region" description="Helical" evidence="8">
    <location>
        <begin position="285"/>
        <end position="303"/>
    </location>
</feature>
<sequence>MMEISKEVNSERNYAVMTAVLCWAGMVVMSSLYVAIPLNALFSDLFKVSLAQSAATGSIFSVGFAIGCLLFGAISDKYGRKKVIFIGLLALSIVSFLLGFVDSLFWFVILRGLQGIAAATFSPVALAYVVEMFPVEKKVTTIGFVSTGFLVAGIAGQVISTAVSQHFGWHMVFFLLSIVYIITAVWIHYSLPKGETSQSYTDILGPIKQMGKVFTHKSLVLSYMIAFVLLMAFVNMYTVLGNYLSSPTYNLTPEQILYFRLAGLFGMLLSPLAGRLTKRFEVRQVLQGGLLVSIFSLSSMGFISNLPLLVMMSVCFVIGIAISVPSLVSLVSQLGGKSRGIAVSIYTFILFLGTSIGPIISIYLMKLGDYAQTFILLGLILFIGCVASLFINNESMFEKA</sequence>
<dbReference type="GO" id="GO:0022857">
    <property type="term" value="F:transmembrane transporter activity"/>
    <property type="evidence" value="ECO:0007669"/>
    <property type="project" value="InterPro"/>
</dbReference>
<evidence type="ECO:0000313" key="10">
    <source>
        <dbReference type="EMBL" id="SCB67836.1"/>
    </source>
</evidence>
<evidence type="ECO:0000256" key="3">
    <source>
        <dbReference type="ARBA" id="ARBA00022448"/>
    </source>
</evidence>
<keyword evidence="3" id="KW-0813">Transport</keyword>
<feature type="transmembrane region" description="Helical" evidence="8">
    <location>
        <begin position="309"/>
        <end position="331"/>
    </location>
</feature>
<evidence type="ECO:0000256" key="2">
    <source>
        <dbReference type="ARBA" id="ARBA00008335"/>
    </source>
</evidence>
<dbReference type="SUPFAM" id="SSF103473">
    <property type="entry name" value="MFS general substrate transporter"/>
    <property type="match status" value="1"/>
</dbReference>
<evidence type="ECO:0000256" key="8">
    <source>
        <dbReference type="SAM" id="Phobius"/>
    </source>
</evidence>
<evidence type="ECO:0000259" key="9">
    <source>
        <dbReference type="PROSITE" id="PS50850"/>
    </source>
</evidence>
<dbReference type="PROSITE" id="PS50850">
    <property type="entry name" value="MFS"/>
    <property type="match status" value="1"/>
</dbReference>
<keyword evidence="4" id="KW-1003">Cell membrane</keyword>
<evidence type="ECO:0000256" key="1">
    <source>
        <dbReference type="ARBA" id="ARBA00004651"/>
    </source>
</evidence>
<dbReference type="InterPro" id="IPR020846">
    <property type="entry name" value="MFS_dom"/>
</dbReference>
<dbReference type="PANTHER" id="PTHR43271:SF2">
    <property type="entry name" value="BLL2771 PROTEIN"/>
    <property type="match status" value="1"/>
</dbReference>
<evidence type="ECO:0000256" key="5">
    <source>
        <dbReference type="ARBA" id="ARBA00022692"/>
    </source>
</evidence>
<gene>
    <name evidence="10" type="ORF">BWGO95_01963</name>
</gene>